<accession>A0A124GNF6</accession>
<organism evidence="2">
    <name type="scientific">Picea glauca</name>
    <name type="common">White spruce</name>
    <name type="synonym">Pinus glauca</name>
    <dbReference type="NCBI Taxonomy" id="3330"/>
    <lineage>
        <taxon>Eukaryota</taxon>
        <taxon>Viridiplantae</taxon>
        <taxon>Streptophyta</taxon>
        <taxon>Embryophyta</taxon>
        <taxon>Tracheophyta</taxon>
        <taxon>Spermatophyta</taxon>
        <taxon>Pinopsida</taxon>
        <taxon>Pinidae</taxon>
        <taxon>Conifers I</taxon>
        <taxon>Pinales</taxon>
        <taxon>Pinaceae</taxon>
        <taxon>Picea</taxon>
    </lineage>
</organism>
<sequence length="61" mass="7301">MPIPRWLLLIMPTIIPRRLMPMNQIMVFTIDRKIWMILGMKSPTFVIELLILLIVQQVKQK</sequence>
<keyword evidence="1" id="KW-1133">Transmembrane helix</keyword>
<feature type="transmembrane region" description="Helical" evidence="1">
    <location>
        <begin position="34"/>
        <end position="55"/>
    </location>
</feature>
<gene>
    <name evidence="2" type="ORF">ABT39_MTgene4681</name>
</gene>
<name>A0A124GNF6_PICGL</name>
<geneLocation type="mitochondrion" evidence="2"/>
<keyword evidence="2" id="KW-0496">Mitochondrion</keyword>
<keyword evidence="1" id="KW-0812">Transmembrane</keyword>
<reference evidence="2" key="1">
    <citation type="journal article" date="2015" name="Genome Biol. Evol.">
        <title>Organellar Genomes of White Spruce (Picea glauca): Assembly and Annotation.</title>
        <authorList>
            <person name="Jackman S.D."/>
            <person name="Warren R.L."/>
            <person name="Gibb E.A."/>
            <person name="Vandervalk B.P."/>
            <person name="Mohamadi H."/>
            <person name="Chu J."/>
            <person name="Raymond A."/>
            <person name="Pleasance S."/>
            <person name="Coope R."/>
            <person name="Wildung M.R."/>
            <person name="Ritland C.E."/>
            <person name="Bousquet J."/>
            <person name="Jones S.J."/>
            <person name="Bohlmann J."/>
            <person name="Birol I."/>
        </authorList>
    </citation>
    <scope>NUCLEOTIDE SEQUENCE [LARGE SCALE GENOMIC DNA]</scope>
    <source>
        <tissue evidence="2">Flushing bud</tissue>
    </source>
</reference>
<comment type="caution">
    <text evidence="2">The sequence shown here is derived from an EMBL/GenBank/DDBJ whole genome shotgun (WGS) entry which is preliminary data.</text>
</comment>
<dbReference type="AlphaFoldDB" id="A0A124GNF6"/>
<protein>
    <submittedName>
        <fullName evidence="2">Uncharacterized protein</fullName>
    </submittedName>
</protein>
<dbReference type="EMBL" id="LKAM01000005">
    <property type="protein sequence ID" value="KUM48666.1"/>
    <property type="molecule type" value="Genomic_DNA"/>
</dbReference>
<proteinExistence type="predicted"/>
<keyword evidence="1" id="KW-0472">Membrane</keyword>
<evidence type="ECO:0000256" key="1">
    <source>
        <dbReference type="SAM" id="Phobius"/>
    </source>
</evidence>
<evidence type="ECO:0000313" key="2">
    <source>
        <dbReference type="EMBL" id="KUM48666.1"/>
    </source>
</evidence>